<dbReference type="PANTHER" id="PTHR45436:SF5">
    <property type="entry name" value="SENSOR HISTIDINE KINASE TRCS"/>
    <property type="match status" value="1"/>
</dbReference>
<dbReference type="SMART" id="SM00388">
    <property type="entry name" value="HisKA"/>
    <property type="match status" value="1"/>
</dbReference>
<keyword evidence="8 11" id="KW-1133">Transmembrane helix</keyword>
<dbReference type="InterPro" id="IPR004358">
    <property type="entry name" value="Sig_transdc_His_kin-like_C"/>
</dbReference>
<dbReference type="EC" id="2.7.13.3" evidence="3"/>
<keyword evidence="4" id="KW-0597">Phosphoprotein</keyword>
<dbReference type="SUPFAM" id="SSF47384">
    <property type="entry name" value="Homodimeric domain of signal transducing histidine kinase"/>
    <property type="match status" value="1"/>
</dbReference>
<sequence>MGIRNKLFLIFLGTFLILTLAASGFYYFSFVRSLDTYLDERQEEQVGRLAEHLGSLYLQNGSWAFLLEEPRRLGRLYRLAGDDDQGHGQRGEMRHLQLLDPQKNVLIGRPAPPRLRSEIPVQVQGKIVGYLTHPNQDAIRDKLADRFRDRQRGFMSWMVAVGMGLSLLVSWLLARHLVAPLLALTRHAQTLQEGDYSTRLADPRKDELGMLSRQLDQLAERLEQGQQARQRWFSDIAHELRTPVAILKGELEALVDGIRPLNQDAIQALESETGHLAHLIDDLHDLALADGGNLRYRFQHHDLAALTREVLDSYQHQLDQHKLTLKSHLPEQADAQLDPVRIRQLLDNLLQNTIKYTHDGGQLQVQLQQAGNQWLLAVEDSAPGVPDDALPQLFDHLYRVENSRNRRTGGAGLGLAICLRIAEAHGGTLAAAHSPLGGVQITLTLPGDIS</sequence>
<evidence type="ECO:0000256" key="3">
    <source>
        <dbReference type="ARBA" id="ARBA00012438"/>
    </source>
</evidence>
<proteinExistence type="predicted"/>
<comment type="caution">
    <text evidence="14">The sequence shown here is derived from an EMBL/GenBank/DDBJ whole genome shotgun (WGS) entry which is preliminary data.</text>
</comment>
<comment type="subcellular location">
    <subcellularLocation>
        <location evidence="2">Membrane</location>
    </subcellularLocation>
</comment>
<evidence type="ECO:0000256" key="1">
    <source>
        <dbReference type="ARBA" id="ARBA00000085"/>
    </source>
</evidence>
<dbReference type="AlphaFoldDB" id="A0A095SLH8"/>
<dbReference type="GO" id="GO:0005886">
    <property type="term" value="C:plasma membrane"/>
    <property type="evidence" value="ECO:0007669"/>
    <property type="project" value="UniProtKB-ARBA"/>
</dbReference>
<feature type="domain" description="Histidine kinase" evidence="12">
    <location>
        <begin position="235"/>
        <end position="449"/>
    </location>
</feature>
<dbReference type="FunFam" id="3.30.565.10:FF:000006">
    <property type="entry name" value="Sensor histidine kinase WalK"/>
    <property type="match status" value="1"/>
</dbReference>
<dbReference type="PROSITE" id="PS50885">
    <property type="entry name" value="HAMP"/>
    <property type="match status" value="1"/>
</dbReference>
<dbReference type="EMBL" id="ARXV01000004">
    <property type="protein sequence ID" value="KGD65442.1"/>
    <property type="molecule type" value="Genomic_DNA"/>
</dbReference>
<keyword evidence="5 14" id="KW-0808">Transferase</keyword>
<dbReference type="InterPro" id="IPR050428">
    <property type="entry name" value="TCS_sensor_his_kinase"/>
</dbReference>
<dbReference type="RefSeq" id="WP_035231518.1">
    <property type="nucleotide sequence ID" value="NZ_ARXV01000004.1"/>
</dbReference>
<feature type="transmembrane region" description="Helical" evidence="11">
    <location>
        <begin position="7"/>
        <end position="29"/>
    </location>
</feature>
<evidence type="ECO:0000256" key="10">
    <source>
        <dbReference type="ARBA" id="ARBA00023136"/>
    </source>
</evidence>
<dbReference type="SUPFAM" id="SSF158472">
    <property type="entry name" value="HAMP domain-like"/>
    <property type="match status" value="1"/>
</dbReference>
<dbReference type="InterPro" id="IPR003594">
    <property type="entry name" value="HATPase_dom"/>
</dbReference>
<dbReference type="STRING" id="1177154.Y5S_01335"/>
<dbReference type="CDD" id="cd06225">
    <property type="entry name" value="HAMP"/>
    <property type="match status" value="1"/>
</dbReference>
<dbReference type="PROSITE" id="PS50109">
    <property type="entry name" value="HIS_KIN"/>
    <property type="match status" value="1"/>
</dbReference>
<accession>A0A095SLH8</accession>
<keyword evidence="10 11" id="KW-0472">Membrane</keyword>
<evidence type="ECO:0000256" key="2">
    <source>
        <dbReference type="ARBA" id="ARBA00004370"/>
    </source>
</evidence>
<dbReference type="OrthoDB" id="9804645at2"/>
<evidence type="ECO:0000256" key="4">
    <source>
        <dbReference type="ARBA" id="ARBA00022553"/>
    </source>
</evidence>
<dbReference type="Proteomes" id="UP000029444">
    <property type="component" value="Unassembled WGS sequence"/>
</dbReference>
<dbReference type="CDD" id="cd00082">
    <property type="entry name" value="HisKA"/>
    <property type="match status" value="1"/>
</dbReference>
<name>A0A095SLH8_9GAMM</name>
<organism evidence="14 15">
    <name type="scientific">Alcanivorax nanhaiticus</name>
    <dbReference type="NCBI Taxonomy" id="1177154"/>
    <lineage>
        <taxon>Bacteria</taxon>
        <taxon>Pseudomonadati</taxon>
        <taxon>Pseudomonadota</taxon>
        <taxon>Gammaproteobacteria</taxon>
        <taxon>Oceanospirillales</taxon>
        <taxon>Alcanivoracaceae</taxon>
        <taxon>Alcanivorax</taxon>
    </lineage>
</organism>
<evidence type="ECO:0000313" key="14">
    <source>
        <dbReference type="EMBL" id="KGD65442.1"/>
    </source>
</evidence>
<dbReference type="SMART" id="SM00304">
    <property type="entry name" value="HAMP"/>
    <property type="match status" value="1"/>
</dbReference>
<dbReference type="PANTHER" id="PTHR45436">
    <property type="entry name" value="SENSOR HISTIDINE KINASE YKOH"/>
    <property type="match status" value="1"/>
</dbReference>
<evidence type="ECO:0000256" key="5">
    <source>
        <dbReference type="ARBA" id="ARBA00022679"/>
    </source>
</evidence>
<dbReference type="Pfam" id="PF00672">
    <property type="entry name" value="HAMP"/>
    <property type="match status" value="1"/>
</dbReference>
<comment type="catalytic activity">
    <reaction evidence="1">
        <text>ATP + protein L-histidine = ADP + protein N-phospho-L-histidine.</text>
        <dbReference type="EC" id="2.7.13.3"/>
    </reaction>
</comment>
<evidence type="ECO:0000256" key="7">
    <source>
        <dbReference type="ARBA" id="ARBA00022777"/>
    </source>
</evidence>
<dbReference type="Gene3D" id="1.10.287.130">
    <property type="match status" value="1"/>
</dbReference>
<reference evidence="14 15" key="1">
    <citation type="submission" date="2012-09" db="EMBL/GenBank/DDBJ databases">
        <title>Genome Sequence of alkane-degrading Bacterium Alcanivorax sp. 19-m-6.</title>
        <authorList>
            <person name="Lai Q."/>
            <person name="Shao Z."/>
        </authorList>
    </citation>
    <scope>NUCLEOTIDE SEQUENCE [LARGE SCALE GENOMIC DNA]</scope>
    <source>
        <strain evidence="14 15">19-m-6</strain>
    </source>
</reference>
<dbReference type="PATRIC" id="fig|1177154.3.peg.1359"/>
<keyword evidence="15" id="KW-1185">Reference proteome</keyword>
<evidence type="ECO:0000256" key="8">
    <source>
        <dbReference type="ARBA" id="ARBA00022989"/>
    </source>
</evidence>
<evidence type="ECO:0000259" key="12">
    <source>
        <dbReference type="PROSITE" id="PS50109"/>
    </source>
</evidence>
<dbReference type="Gene3D" id="3.30.565.10">
    <property type="entry name" value="Histidine kinase-like ATPase, C-terminal domain"/>
    <property type="match status" value="1"/>
</dbReference>
<dbReference type="Pfam" id="PF00512">
    <property type="entry name" value="HisKA"/>
    <property type="match status" value="1"/>
</dbReference>
<dbReference type="SMART" id="SM00387">
    <property type="entry name" value="HATPase_c"/>
    <property type="match status" value="1"/>
</dbReference>
<evidence type="ECO:0000313" key="15">
    <source>
        <dbReference type="Proteomes" id="UP000029444"/>
    </source>
</evidence>
<evidence type="ECO:0000256" key="6">
    <source>
        <dbReference type="ARBA" id="ARBA00022692"/>
    </source>
</evidence>
<dbReference type="eggNOG" id="COG2770">
    <property type="taxonomic scope" value="Bacteria"/>
</dbReference>
<dbReference type="SUPFAM" id="SSF55874">
    <property type="entry name" value="ATPase domain of HSP90 chaperone/DNA topoisomerase II/histidine kinase"/>
    <property type="match status" value="1"/>
</dbReference>
<dbReference type="InterPro" id="IPR003661">
    <property type="entry name" value="HisK_dim/P_dom"/>
</dbReference>
<keyword evidence="7" id="KW-0418">Kinase</keyword>
<gene>
    <name evidence="14" type="ORF">Y5S_01335</name>
</gene>
<dbReference type="eggNOG" id="COG5002">
    <property type="taxonomic scope" value="Bacteria"/>
</dbReference>
<protein>
    <recommendedName>
        <fullName evidence="3">histidine kinase</fullName>
        <ecNumber evidence="3">2.7.13.3</ecNumber>
    </recommendedName>
</protein>
<dbReference type="Gene3D" id="6.10.340.10">
    <property type="match status" value="1"/>
</dbReference>
<dbReference type="InterPro" id="IPR003660">
    <property type="entry name" value="HAMP_dom"/>
</dbReference>
<dbReference type="InterPro" id="IPR036097">
    <property type="entry name" value="HisK_dim/P_sf"/>
</dbReference>
<evidence type="ECO:0000259" key="13">
    <source>
        <dbReference type="PROSITE" id="PS50885"/>
    </source>
</evidence>
<keyword evidence="9" id="KW-0902">Two-component regulatory system</keyword>
<evidence type="ECO:0000256" key="11">
    <source>
        <dbReference type="SAM" id="Phobius"/>
    </source>
</evidence>
<feature type="domain" description="HAMP" evidence="13">
    <location>
        <begin position="175"/>
        <end position="227"/>
    </location>
</feature>
<dbReference type="InterPro" id="IPR036890">
    <property type="entry name" value="HATPase_C_sf"/>
</dbReference>
<dbReference type="InterPro" id="IPR005467">
    <property type="entry name" value="His_kinase_dom"/>
</dbReference>
<keyword evidence="6 11" id="KW-0812">Transmembrane</keyword>
<dbReference type="PRINTS" id="PR00344">
    <property type="entry name" value="BCTRLSENSOR"/>
</dbReference>
<evidence type="ECO:0000256" key="9">
    <source>
        <dbReference type="ARBA" id="ARBA00023012"/>
    </source>
</evidence>
<dbReference type="GO" id="GO:0000155">
    <property type="term" value="F:phosphorelay sensor kinase activity"/>
    <property type="evidence" value="ECO:0007669"/>
    <property type="project" value="InterPro"/>
</dbReference>
<dbReference type="Pfam" id="PF02518">
    <property type="entry name" value="HATPase_c"/>
    <property type="match status" value="1"/>
</dbReference>